<dbReference type="PROSITE" id="PS51257">
    <property type="entry name" value="PROKAR_LIPOPROTEIN"/>
    <property type="match status" value="1"/>
</dbReference>
<dbReference type="Proteomes" id="UP000253831">
    <property type="component" value="Unassembled WGS sequence"/>
</dbReference>
<evidence type="ECO:0000313" key="1">
    <source>
        <dbReference type="EMBL" id="RDE49687.1"/>
    </source>
</evidence>
<dbReference type="AlphaFoldDB" id="A0A369XN98"/>
<gene>
    <name evidence="1" type="ORF">DVS81_15485</name>
</gene>
<dbReference type="EMBL" id="QPGA01000035">
    <property type="protein sequence ID" value="RDE49687.1"/>
    <property type="molecule type" value="Genomic_DNA"/>
</dbReference>
<sequence>MKNIICVGILISLLSGCGLLETSPMQITTSDTDSSSDRVAGETQDRIEAPVFNAGQKWTYRRVDLWKNRETERFRQDFILPDNKLWVVRWNILNSDNQQRMGSVTGELFDTKFHSFADASLSGQYQPLSFPLSNGKTWHFKYSIPSKQLSVTQTATVEGWDTVNVPAGTFRAMRVKHEGNYSARTNDWSWMGRISETYWYSPEAQRIVKREYQDTNGEGEIWDQWRDELVEIEL</sequence>
<reference evidence="1 2" key="1">
    <citation type="submission" date="2018-05" db="EMBL/GenBank/DDBJ databases">
        <title>Integrated omic analyses show evidence that a Ca. Accumulibacter phosphatis strain performs denitrification under micro-aerobic conditions.</title>
        <authorList>
            <person name="Camejo P.Y."/>
            <person name="Katherine M.D."/>
            <person name="Daniel N.R."/>
        </authorList>
    </citation>
    <scope>NUCLEOTIDE SEQUENCE [LARGE SCALE GENOMIC DNA]</scope>
    <source>
        <strain evidence="1">UW-LDO-IC</strain>
    </source>
</reference>
<accession>A0A369XN98</accession>
<dbReference type="Gene3D" id="2.40.360.20">
    <property type="match status" value="1"/>
</dbReference>
<evidence type="ECO:0000313" key="2">
    <source>
        <dbReference type="Proteomes" id="UP000253831"/>
    </source>
</evidence>
<organism evidence="1 2">
    <name type="scientific">Candidatus Accumulibacter meliphilus</name>
    <dbReference type="NCBI Taxonomy" id="2211374"/>
    <lineage>
        <taxon>Bacteria</taxon>
        <taxon>Pseudomonadati</taxon>
        <taxon>Pseudomonadota</taxon>
        <taxon>Betaproteobacteria</taxon>
        <taxon>Candidatus Accumulibacter</taxon>
    </lineage>
</organism>
<comment type="caution">
    <text evidence="1">The sequence shown here is derived from an EMBL/GenBank/DDBJ whole genome shotgun (WGS) entry which is preliminary data.</text>
</comment>
<proteinExistence type="predicted"/>
<name>A0A369XN98_9PROT</name>
<evidence type="ECO:0008006" key="3">
    <source>
        <dbReference type="Google" id="ProtNLM"/>
    </source>
</evidence>
<protein>
    <recommendedName>
        <fullName evidence="3">Lipoprotein</fullName>
    </recommendedName>
</protein>